<reference evidence="4" key="1">
    <citation type="submission" date="2016-04" db="UniProtKB">
        <authorList>
            <consortium name="WormBaseParasite"/>
        </authorList>
    </citation>
    <scope>IDENTIFICATION</scope>
</reference>
<reference evidence="2 3" key="2">
    <citation type="submission" date="2018-11" db="EMBL/GenBank/DDBJ databases">
        <authorList>
            <consortium name="Pathogen Informatics"/>
        </authorList>
    </citation>
    <scope>NUCLEOTIDE SEQUENCE [LARGE SCALE GENOMIC DNA]</scope>
    <source>
        <strain evidence="2 3">MHpl1</strain>
    </source>
</reference>
<protein>
    <submittedName>
        <fullName evidence="4">ASD2 domain-containing protein</fullName>
    </submittedName>
</protein>
<feature type="compositionally biased region" description="Low complexity" evidence="1">
    <location>
        <begin position="55"/>
        <end position="73"/>
    </location>
</feature>
<dbReference type="Gene3D" id="6.10.250.3120">
    <property type="match status" value="1"/>
</dbReference>
<evidence type="ECO:0000256" key="1">
    <source>
        <dbReference type="SAM" id="MobiDB-lite"/>
    </source>
</evidence>
<proteinExistence type="predicted"/>
<dbReference type="Proteomes" id="UP000268014">
    <property type="component" value="Unassembled WGS sequence"/>
</dbReference>
<feature type="region of interest" description="Disordered" evidence="1">
    <location>
        <begin position="24"/>
        <end position="79"/>
    </location>
</feature>
<dbReference type="OMA" id="GHMLHRQ"/>
<name>A0A158QNQ1_HAEPC</name>
<sequence>MNAPRTSPCRYEFFPSRTFFPQEIPVMLHRSPSGAKRKIRQRREEQGSRPSPFLASASASTSPTPSTASTTTPNESNYRSLIDSGAYQSILPDFDSSFVPVPQPRLNSTFSTSMSSLDITNTSLSSSSTPPPPLHTKPTVEVHPMPSEERNILTHDTEIKKEKPAVPAKPKNLKVDHLNRSTSMSSLASPISHTTSNFLNNFINSPSLVSLQQAYNSTDFGSQELKKLDEKRMESIGSANRRLCDYEDDRHAISDDMKANERNGEFLLSIIEKHDPSLANKVRRHLDHFKELLRFEMKLRCLMAKVLDHIRSEGEQGDVLMEESRLRRRLADVNFLRLTYARRERDLECAMSRFFEEEESRQWHYYKDTMIQLIQSEEQIRESIMDSKRHLRSLQNNRPNVQQ</sequence>
<dbReference type="STRING" id="6290.A0A158QNQ1"/>
<dbReference type="WBParaSite" id="HPLM_0001091901-mRNA-1">
    <property type="protein sequence ID" value="HPLM_0001091901-mRNA-1"/>
    <property type="gene ID" value="HPLM_0001091901"/>
</dbReference>
<gene>
    <name evidence="2" type="ORF">HPLM_LOCUS10911</name>
</gene>
<feature type="region of interest" description="Disordered" evidence="1">
    <location>
        <begin position="156"/>
        <end position="178"/>
    </location>
</feature>
<evidence type="ECO:0000313" key="3">
    <source>
        <dbReference type="Proteomes" id="UP000268014"/>
    </source>
</evidence>
<feature type="compositionally biased region" description="Low complexity" evidence="1">
    <location>
        <begin position="119"/>
        <end position="128"/>
    </location>
</feature>
<keyword evidence="3" id="KW-1185">Reference proteome</keyword>
<evidence type="ECO:0000313" key="2">
    <source>
        <dbReference type="EMBL" id="VDO41499.1"/>
    </source>
</evidence>
<evidence type="ECO:0000313" key="4">
    <source>
        <dbReference type="WBParaSite" id="HPLM_0001091901-mRNA-1"/>
    </source>
</evidence>
<dbReference type="OrthoDB" id="10063560at2759"/>
<dbReference type="AlphaFoldDB" id="A0A158QNQ1"/>
<accession>A0A158QNQ1</accession>
<organism evidence="4">
    <name type="scientific">Haemonchus placei</name>
    <name type="common">Barber's pole worm</name>
    <dbReference type="NCBI Taxonomy" id="6290"/>
    <lineage>
        <taxon>Eukaryota</taxon>
        <taxon>Metazoa</taxon>
        <taxon>Ecdysozoa</taxon>
        <taxon>Nematoda</taxon>
        <taxon>Chromadorea</taxon>
        <taxon>Rhabditida</taxon>
        <taxon>Rhabditina</taxon>
        <taxon>Rhabditomorpha</taxon>
        <taxon>Strongyloidea</taxon>
        <taxon>Trichostrongylidae</taxon>
        <taxon>Haemonchus</taxon>
    </lineage>
</organism>
<feature type="region of interest" description="Disordered" evidence="1">
    <location>
        <begin position="119"/>
        <end position="140"/>
    </location>
</feature>
<dbReference type="EMBL" id="UZAF01017423">
    <property type="protein sequence ID" value="VDO41499.1"/>
    <property type="molecule type" value="Genomic_DNA"/>
</dbReference>